<dbReference type="AlphaFoldDB" id="A0A0B8QVK1"/>
<dbReference type="SUPFAM" id="SSF46785">
    <property type="entry name" value="Winged helix' DNA-binding domain"/>
    <property type="match status" value="1"/>
</dbReference>
<dbReference type="PANTHER" id="PTHR30126:SF40">
    <property type="entry name" value="HTH-TYPE TRANSCRIPTIONAL REGULATOR GLTR"/>
    <property type="match status" value="1"/>
</dbReference>
<dbReference type="Gene3D" id="3.40.190.10">
    <property type="entry name" value="Periplasmic binding protein-like II"/>
    <property type="match status" value="1"/>
</dbReference>
<evidence type="ECO:0000313" key="6">
    <source>
        <dbReference type="EMBL" id="GAM78164.1"/>
    </source>
</evidence>
<reference evidence="6 7" key="1">
    <citation type="submission" date="2015-01" db="EMBL/GenBank/DDBJ databases">
        <title>Vibrio sp. C94 JCM 19241 whole genome shotgun sequence.</title>
        <authorList>
            <person name="Sawabe T."/>
            <person name="Meirelles P."/>
            <person name="Feng G."/>
            <person name="Sayaka M."/>
            <person name="Hattori M."/>
            <person name="Ohkuma M."/>
        </authorList>
    </citation>
    <scope>NUCLEOTIDE SEQUENCE [LARGE SCALE GENOMIC DNA]</scope>
    <source>
        <strain evidence="7">JCM 19241</strain>
    </source>
</reference>
<evidence type="ECO:0000313" key="7">
    <source>
        <dbReference type="Proteomes" id="UP000031666"/>
    </source>
</evidence>
<dbReference type="Pfam" id="PF03466">
    <property type="entry name" value="LysR_substrate"/>
    <property type="match status" value="1"/>
</dbReference>
<keyword evidence="2" id="KW-0805">Transcription regulation</keyword>
<comment type="similarity">
    <text evidence="1">Belongs to the LysR transcriptional regulatory family.</text>
</comment>
<organism evidence="6 7">
    <name type="scientific">Vibrio ishigakensis</name>
    <dbReference type="NCBI Taxonomy" id="1481914"/>
    <lineage>
        <taxon>Bacteria</taxon>
        <taxon>Pseudomonadati</taxon>
        <taxon>Pseudomonadota</taxon>
        <taxon>Gammaproteobacteria</taxon>
        <taxon>Vibrionales</taxon>
        <taxon>Vibrionaceae</taxon>
        <taxon>Vibrio</taxon>
    </lineage>
</organism>
<dbReference type="InterPro" id="IPR036388">
    <property type="entry name" value="WH-like_DNA-bd_sf"/>
</dbReference>
<dbReference type="CDD" id="cd05466">
    <property type="entry name" value="PBP2_LTTR_substrate"/>
    <property type="match status" value="1"/>
</dbReference>
<evidence type="ECO:0000256" key="2">
    <source>
        <dbReference type="ARBA" id="ARBA00023015"/>
    </source>
</evidence>
<dbReference type="STRING" id="1481914.JCM19241_4869"/>
<dbReference type="SUPFAM" id="SSF53850">
    <property type="entry name" value="Periplasmic binding protein-like II"/>
    <property type="match status" value="1"/>
</dbReference>
<comment type="caution">
    <text evidence="6">The sequence shown here is derived from an EMBL/GenBank/DDBJ whole genome shotgun (WGS) entry which is preliminary data.</text>
</comment>
<proteinExistence type="inferred from homology"/>
<dbReference type="FunFam" id="1.10.10.10:FF:000001">
    <property type="entry name" value="LysR family transcriptional regulator"/>
    <property type="match status" value="1"/>
</dbReference>
<dbReference type="Pfam" id="PF00126">
    <property type="entry name" value="HTH_1"/>
    <property type="match status" value="1"/>
</dbReference>
<keyword evidence="3" id="KW-0238">DNA-binding</keyword>
<dbReference type="Gene3D" id="1.10.10.10">
    <property type="entry name" value="Winged helix-like DNA-binding domain superfamily/Winged helix DNA-binding domain"/>
    <property type="match status" value="1"/>
</dbReference>
<dbReference type="InterPro" id="IPR005119">
    <property type="entry name" value="LysR_subst-bd"/>
</dbReference>
<sequence>MDKPNFTLDQLTAFITTVESGSFKSAASKLGKHATTVSQQVAMLEVDIGFELFDRKVRKIVLTEQGHELYRYAKPVLTEASHLVNKLDSLEQNLPNSFCLALDSSIRDRQIIRCIKQVSEQLPTIEIRILSGDPLQICEMVRSGEADIGISTTLFTQLPQLETKQLFNFELAYVCSPRWNPERDIIQEAELRSFPQIVFPFVYQTPQLSGHILSNHVISLKVLMTCLICYRSIWVGRFCPSFVLKSS</sequence>
<dbReference type="GO" id="GO:0003700">
    <property type="term" value="F:DNA-binding transcription factor activity"/>
    <property type="evidence" value="ECO:0007669"/>
    <property type="project" value="InterPro"/>
</dbReference>
<feature type="domain" description="HTH lysR-type" evidence="5">
    <location>
        <begin position="6"/>
        <end position="63"/>
    </location>
</feature>
<accession>A0A0B8QVK1</accession>
<dbReference type="EMBL" id="BBSC01000012">
    <property type="protein sequence ID" value="GAM78164.1"/>
    <property type="molecule type" value="Genomic_DNA"/>
</dbReference>
<evidence type="ECO:0000259" key="5">
    <source>
        <dbReference type="PROSITE" id="PS50931"/>
    </source>
</evidence>
<dbReference type="InterPro" id="IPR000847">
    <property type="entry name" value="LysR_HTH_N"/>
</dbReference>
<protein>
    <submittedName>
        <fullName evidence="6">Transcriptional regulator</fullName>
    </submittedName>
</protein>
<dbReference type="GO" id="GO:0000976">
    <property type="term" value="F:transcription cis-regulatory region binding"/>
    <property type="evidence" value="ECO:0007669"/>
    <property type="project" value="TreeGrafter"/>
</dbReference>
<keyword evidence="4" id="KW-0804">Transcription</keyword>
<dbReference type="InterPro" id="IPR036390">
    <property type="entry name" value="WH_DNA-bd_sf"/>
</dbReference>
<dbReference type="Proteomes" id="UP000031666">
    <property type="component" value="Unassembled WGS sequence"/>
</dbReference>
<evidence type="ECO:0000256" key="3">
    <source>
        <dbReference type="ARBA" id="ARBA00023125"/>
    </source>
</evidence>
<dbReference type="PROSITE" id="PS50931">
    <property type="entry name" value="HTH_LYSR"/>
    <property type="match status" value="1"/>
</dbReference>
<dbReference type="PANTHER" id="PTHR30126">
    <property type="entry name" value="HTH-TYPE TRANSCRIPTIONAL REGULATOR"/>
    <property type="match status" value="1"/>
</dbReference>
<reference evidence="6 7" key="2">
    <citation type="submission" date="2015-01" db="EMBL/GenBank/DDBJ databases">
        <authorList>
            <consortium name="NBRP consortium"/>
            <person name="Sawabe T."/>
            <person name="Meirelles P."/>
            <person name="Feng G."/>
            <person name="Sayaka M."/>
            <person name="Hattori M."/>
            <person name="Ohkuma M."/>
        </authorList>
    </citation>
    <scope>NUCLEOTIDE SEQUENCE [LARGE SCALE GENOMIC DNA]</scope>
    <source>
        <strain evidence="7">JCM 19241</strain>
    </source>
</reference>
<gene>
    <name evidence="6" type="ORF">JCM19241_4869</name>
</gene>
<evidence type="ECO:0000256" key="1">
    <source>
        <dbReference type="ARBA" id="ARBA00009437"/>
    </source>
</evidence>
<evidence type="ECO:0000256" key="4">
    <source>
        <dbReference type="ARBA" id="ARBA00023163"/>
    </source>
</evidence>
<name>A0A0B8QVK1_9VIBR</name>